<dbReference type="EMBL" id="VSRR010058021">
    <property type="protein sequence ID" value="MPC81790.1"/>
    <property type="molecule type" value="Genomic_DNA"/>
</dbReference>
<evidence type="ECO:0000313" key="2">
    <source>
        <dbReference type="Proteomes" id="UP000324222"/>
    </source>
</evidence>
<reference evidence="1 2" key="1">
    <citation type="submission" date="2019-05" db="EMBL/GenBank/DDBJ databases">
        <title>Another draft genome of Portunus trituberculatus and its Hox gene families provides insights of decapod evolution.</title>
        <authorList>
            <person name="Jeong J.-H."/>
            <person name="Song I."/>
            <person name="Kim S."/>
            <person name="Choi T."/>
            <person name="Kim D."/>
            <person name="Ryu S."/>
            <person name="Kim W."/>
        </authorList>
    </citation>
    <scope>NUCLEOTIDE SEQUENCE [LARGE SCALE GENOMIC DNA]</scope>
    <source>
        <tissue evidence="1">Muscle</tissue>
    </source>
</reference>
<sequence length="86" mass="10308">MHQKDRVIHAIQSTNCCYIGLNTFSIRFQEKTQRRATETSCLIFQAKMMTQTLQHKSTQVHMFSRYEYYDYRDVFGVRANMTKTDK</sequence>
<evidence type="ECO:0000313" key="1">
    <source>
        <dbReference type="EMBL" id="MPC81790.1"/>
    </source>
</evidence>
<proteinExistence type="predicted"/>
<organism evidence="1 2">
    <name type="scientific">Portunus trituberculatus</name>
    <name type="common">Swimming crab</name>
    <name type="synonym">Neptunus trituberculatus</name>
    <dbReference type="NCBI Taxonomy" id="210409"/>
    <lineage>
        <taxon>Eukaryota</taxon>
        <taxon>Metazoa</taxon>
        <taxon>Ecdysozoa</taxon>
        <taxon>Arthropoda</taxon>
        <taxon>Crustacea</taxon>
        <taxon>Multicrustacea</taxon>
        <taxon>Malacostraca</taxon>
        <taxon>Eumalacostraca</taxon>
        <taxon>Eucarida</taxon>
        <taxon>Decapoda</taxon>
        <taxon>Pleocyemata</taxon>
        <taxon>Brachyura</taxon>
        <taxon>Eubrachyura</taxon>
        <taxon>Portunoidea</taxon>
        <taxon>Portunidae</taxon>
        <taxon>Portuninae</taxon>
        <taxon>Portunus</taxon>
    </lineage>
</organism>
<dbReference type="Proteomes" id="UP000324222">
    <property type="component" value="Unassembled WGS sequence"/>
</dbReference>
<gene>
    <name evidence="1" type="ORF">E2C01_076424</name>
</gene>
<comment type="caution">
    <text evidence="1">The sequence shown here is derived from an EMBL/GenBank/DDBJ whole genome shotgun (WGS) entry which is preliminary data.</text>
</comment>
<keyword evidence="2" id="KW-1185">Reference proteome</keyword>
<accession>A0A5B7IBI0</accession>
<protein>
    <submittedName>
        <fullName evidence="1">Uncharacterized protein</fullName>
    </submittedName>
</protein>
<name>A0A5B7IBI0_PORTR</name>
<dbReference type="AlphaFoldDB" id="A0A5B7IBI0"/>